<evidence type="ECO:0000256" key="1">
    <source>
        <dbReference type="SAM" id="MobiDB-lite"/>
    </source>
</evidence>
<gene>
    <name evidence="2" type="ORF">HUK82_14390</name>
</gene>
<evidence type="ECO:0000313" key="2">
    <source>
        <dbReference type="EMBL" id="NVN41740.1"/>
    </source>
</evidence>
<dbReference type="AlphaFoldDB" id="A0A850PH50"/>
<organism evidence="2 3">
    <name type="scientific">Ameyamaea chiangmaiensis</name>
    <dbReference type="NCBI Taxonomy" id="442969"/>
    <lineage>
        <taxon>Bacteria</taxon>
        <taxon>Pseudomonadati</taxon>
        <taxon>Pseudomonadota</taxon>
        <taxon>Alphaproteobacteria</taxon>
        <taxon>Acetobacterales</taxon>
        <taxon>Acetobacteraceae</taxon>
        <taxon>Ameyamaea</taxon>
    </lineage>
</organism>
<reference evidence="2 3" key="1">
    <citation type="submission" date="2020-06" db="EMBL/GenBank/DDBJ databases">
        <title>Description of novel acetic acid bacteria.</title>
        <authorList>
            <person name="Sombolestani A."/>
        </authorList>
    </citation>
    <scope>NUCLEOTIDE SEQUENCE [LARGE SCALE GENOMIC DNA]</scope>
    <source>
        <strain evidence="2 3">LMG 27010</strain>
    </source>
</reference>
<name>A0A850PH50_9PROT</name>
<feature type="compositionally biased region" description="Polar residues" evidence="1">
    <location>
        <begin position="47"/>
        <end position="57"/>
    </location>
</feature>
<protein>
    <submittedName>
        <fullName evidence="2">BA14K family protein</fullName>
    </submittedName>
</protein>
<accession>A0A850PH50</accession>
<dbReference type="EMBL" id="JABXXR010000176">
    <property type="protein sequence ID" value="NVN41740.1"/>
    <property type="molecule type" value="Genomic_DNA"/>
</dbReference>
<comment type="caution">
    <text evidence="2">The sequence shown here is derived from an EMBL/GenBank/DDBJ whole genome shotgun (WGS) entry which is preliminary data.</text>
</comment>
<feature type="compositionally biased region" description="Polar residues" evidence="1">
    <location>
        <begin position="15"/>
        <end position="24"/>
    </location>
</feature>
<proteinExistence type="predicted"/>
<dbReference type="Proteomes" id="UP000585665">
    <property type="component" value="Unassembled WGS sequence"/>
</dbReference>
<feature type="region of interest" description="Disordered" evidence="1">
    <location>
        <begin position="15"/>
        <end position="58"/>
    </location>
</feature>
<sequence length="111" mass="11217">MLVVCAALAGCADQTPQATASQPATHIPPQDFAPGTVVEGPPPANEAQLTNDPSAPANTPLCGTAAREANQIAAANYPEPGRSGNACVLSACYDAQTATYIGADGNRHICR</sequence>
<evidence type="ECO:0000313" key="3">
    <source>
        <dbReference type="Proteomes" id="UP000585665"/>
    </source>
</evidence>
<keyword evidence="3" id="KW-1185">Reference proteome</keyword>